<dbReference type="AlphaFoldDB" id="B9HEQ4"/>
<reference evidence="9 10" key="1">
    <citation type="journal article" date="2006" name="Science">
        <title>The genome of black cottonwood, Populus trichocarpa (Torr. &amp; Gray).</title>
        <authorList>
            <person name="Tuskan G.A."/>
            <person name="Difazio S."/>
            <person name="Jansson S."/>
            <person name="Bohlmann J."/>
            <person name="Grigoriev I."/>
            <person name="Hellsten U."/>
            <person name="Putnam N."/>
            <person name="Ralph S."/>
            <person name="Rombauts S."/>
            <person name="Salamov A."/>
            <person name="Schein J."/>
            <person name="Sterck L."/>
            <person name="Aerts A."/>
            <person name="Bhalerao R.R."/>
            <person name="Bhalerao R.P."/>
            <person name="Blaudez D."/>
            <person name="Boerjan W."/>
            <person name="Brun A."/>
            <person name="Brunner A."/>
            <person name="Busov V."/>
            <person name="Campbell M."/>
            <person name="Carlson J."/>
            <person name="Chalot M."/>
            <person name="Chapman J."/>
            <person name="Chen G.L."/>
            <person name="Cooper D."/>
            <person name="Coutinho P.M."/>
            <person name="Couturier J."/>
            <person name="Covert S."/>
            <person name="Cronk Q."/>
            <person name="Cunningham R."/>
            <person name="Davis J."/>
            <person name="Degroeve S."/>
            <person name="Dejardin A."/>
            <person name="Depamphilis C."/>
            <person name="Detter J."/>
            <person name="Dirks B."/>
            <person name="Dubchak I."/>
            <person name="Duplessis S."/>
            <person name="Ehlting J."/>
            <person name="Ellis B."/>
            <person name="Gendler K."/>
            <person name="Goodstein D."/>
            <person name="Gribskov M."/>
            <person name="Grimwood J."/>
            <person name="Groover A."/>
            <person name="Gunter L."/>
            <person name="Hamberger B."/>
            <person name="Heinze B."/>
            <person name="Helariutta Y."/>
            <person name="Henrissat B."/>
            <person name="Holligan D."/>
            <person name="Holt R."/>
            <person name="Huang W."/>
            <person name="Islam-Faridi N."/>
            <person name="Jones S."/>
            <person name="Jones-Rhoades M."/>
            <person name="Jorgensen R."/>
            <person name="Joshi C."/>
            <person name="Kangasjarvi J."/>
            <person name="Karlsson J."/>
            <person name="Kelleher C."/>
            <person name="Kirkpatrick R."/>
            <person name="Kirst M."/>
            <person name="Kohler A."/>
            <person name="Kalluri U."/>
            <person name="Larimer F."/>
            <person name="Leebens-Mack J."/>
            <person name="Leple J.C."/>
            <person name="Locascio P."/>
            <person name="Lou Y."/>
            <person name="Lucas S."/>
            <person name="Martin F."/>
            <person name="Montanini B."/>
            <person name="Napoli C."/>
            <person name="Nelson D.R."/>
            <person name="Nelson C."/>
            <person name="Nieminen K."/>
            <person name="Nilsson O."/>
            <person name="Pereda V."/>
            <person name="Peter G."/>
            <person name="Philippe R."/>
            <person name="Pilate G."/>
            <person name="Poliakov A."/>
            <person name="Razumovskaya J."/>
            <person name="Richardson P."/>
            <person name="Rinaldi C."/>
            <person name="Ritland K."/>
            <person name="Rouze P."/>
            <person name="Ryaboy D."/>
            <person name="Schmutz J."/>
            <person name="Schrader J."/>
            <person name="Segerman B."/>
            <person name="Shin H."/>
            <person name="Siddiqui A."/>
            <person name="Sterky F."/>
            <person name="Terry A."/>
            <person name="Tsai C.J."/>
            <person name="Uberbacher E."/>
            <person name="Unneberg P."/>
            <person name="Vahala J."/>
            <person name="Wall K."/>
            <person name="Wessler S."/>
            <person name="Yang G."/>
            <person name="Yin T."/>
            <person name="Douglas C."/>
            <person name="Marra M."/>
            <person name="Sandberg G."/>
            <person name="Van de Peer Y."/>
            <person name="Rokhsar D."/>
        </authorList>
    </citation>
    <scope>NUCLEOTIDE SEQUENCE [LARGE SCALE GENOMIC DNA]</scope>
    <source>
        <strain evidence="10">cv. Nisqually</strain>
    </source>
</reference>
<comment type="similarity">
    <text evidence="2 7">Belongs to the Mediator complex subunit 14 family.</text>
</comment>
<dbReference type="InterPro" id="IPR055122">
    <property type="entry name" value="Med14_N"/>
</dbReference>
<dbReference type="PANTHER" id="PTHR12809">
    <property type="entry name" value="MEDIATOR COMPLEX SUBUNIT"/>
    <property type="match status" value="1"/>
</dbReference>
<dbReference type="InParanoid" id="B9HEQ4"/>
<evidence type="ECO:0000256" key="6">
    <source>
        <dbReference type="ARBA" id="ARBA00023242"/>
    </source>
</evidence>
<evidence type="ECO:0000256" key="2">
    <source>
        <dbReference type="ARBA" id="ARBA00007813"/>
    </source>
</evidence>
<protein>
    <recommendedName>
        <fullName evidence="7">Mediator of RNA polymerase II transcription subunit 14</fullName>
    </recommendedName>
    <alternativeName>
        <fullName evidence="7">Mediator complex subunit 14</fullName>
    </alternativeName>
</protein>
<dbReference type="GO" id="GO:0003712">
    <property type="term" value="F:transcription coregulator activity"/>
    <property type="evidence" value="ECO:0007669"/>
    <property type="project" value="UniProtKB-UniRule"/>
</dbReference>
<sequence length="75" mass="8721">MKFSTLVSRAVEDSFLSLKDLVDKSKATQQYDSDKKISLLKHLVYTQLRMLRINVLGKWCQQVKKIFFLLVGILC</sequence>
<dbReference type="InterPro" id="IPR013947">
    <property type="entry name" value="Mediator_Med14"/>
</dbReference>
<dbReference type="GO" id="GO:0016592">
    <property type="term" value="C:mediator complex"/>
    <property type="evidence" value="ECO:0007669"/>
    <property type="project" value="UniProtKB-UniRule"/>
</dbReference>
<dbReference type="HOGENOM" id="CLU_2675693_0_0_1"/>
<evidence type="ECO:0000313" key="10">
    <source>
        <dbReference type="Proteomes" id="UP000006729"/>
    </source>
</evidence>
<evidence type="ECO:0000256" key="4">
    <source>
        <dbReference type="ARBA" id="ARBA00023159"/>
    </source>
</evidence>
<dbReference type="eggNOG" id="KOG1875">
    <property type="taxonomic scope" value="Eukaryota"/>
</dbReference>
<organism evidence="9 10">
    <name type="scientific">Populus trichocarpa</name>
    <name type="common">Western balsam poplar</name>
    <name type="synonym">Populus balsamifera subsp. trichocarpa</name>
    <dbReference type="NCBI Taxonomy" id="3694"/>
    <lineage>
        <taxon>Eukaryota</taxon>
        <taxon>Viridiplantae</taxon>
        <taxon>Streptophyta</taxon>
        <taxon>Embryophyta</taxon>
        <taxon>Tracheophyta</taxon>
        <taxon>Spermatophyta</taxon>
        <taxon>Magnoliopsida</taxon>
        <taxon>eudicotyledons</taxon>
        <taxon>Gunneridae</taxon>
        <taxon>Pentapetalae</taxon>
        <taxon>rosids</taxon>
        <taxon>fabids</taxon>
        <taxon>Malpighiales</taxon>
        <taxon>Salicaceae</taxon>
        <taxon>Saliceae</taxon>
        <taxon>Populus</taxon>
    </lineage>
</organism>
<evidence type="ECO:0000313" key="9">
    <source>
        <dbReference type="EMBL" id="PNT28255.1"/>
    </source>
</evidence>
<dbReference type="EMBL" id="CM009296">
    <property type="protein sequence ID" value="PNT28255.1"/>
    <property type="molecule type" value="Genomic_DNA"/>
</dbReference>
<dbReference type="Proteomes" id="UP000006729">
    <property type="component" value="Chromosome 7"/>
</dbReference>
<keyword evidence="10" id="KW-1185">Reference proteome</keyword>
<evidence type="ECO:0000256" key="1">
    <source>
        <dbReference type="ARBA" id="ARBA00004123"/>
    </source>
</evidence>
<dbReference type="Pfam" id="PF08638">
    <property type="entry name" value="Med14"/>
    <property type="match status" value="1"/>
</dbReference>
<proteinExistence type="inferred from homology"/>
<accession>B9HEQ4</accession>
<keyword evidence="3 7" id="KW-0805">Transcription regulation</keyword>
<keyword evidence="4 7" id="KW-0010">Activator</keyword>
<keyword evidence="6 7" id="KW-0539">Nucleus</keyword>
<comment type="subcellular location">
    <subcellularLocation>
        <location evidence="1 7">Nucleus</location>
    </subcellularLocation>
</comment>
<evidence type="ECO:0000256" key="3">
    <source>
        <dbReference type="ARBA" id="ARBA00023015"/>
    </source>
</evidence>
<dbReference type="GO" id="GO:0006357">
    <property type="term" value="P:regulation of transcription by RNA polymerase II"/>
    <property type="evidence" value="ECO:0007669"/>
    <property type="project" value="InterPro"/>
</dbReference>
<evidence type="ECO:0000256" key="5">
    <source>
        <dbReference type="ARBA" id="ARBA00023163"/>
    </source>
</evidence>
<comment type="subunit">
    <text evidence="7">Component of the Mediator complex.</text>
</comment>
<evidence type="ECO:0000256" key="7">
    <source>
        <dbReference type="RuleBase" id="RU365082"/>
    </source>
</evidence>
<gene>
    <name evidence="9" type="ORF">POPTR_007G107700</name>
</gene>
<dbReference type="STRING" id="3694.B9HEQ4"/>
<keyword evidence="5 7" id="KW-0804">Transcription</keyword>
<dbReference type="PANTHER" id="PTHR12809:SF2">
    <property type="entry name" value="MEDIATOR OF RNA POLYMERASE II TRANSCRIPTION SUBUNIT 14"/>
    <property type="match status" value="1"/>
</dbReference>
<name>B9HEQ4_POPTR</name>
<comment type="function">
    <text evidence="7">Component of the Mediator complex, a coactivator involved in the regulated transcription of nearly all RNA polymerase II-dependent genes. Mediator functions as a bridge to convey information from gene-specific regulatory proteins to the basal RNA polymerase II transcription machinery. Mediator is recruited to promoters by direct interactions with regulatory proteins and serves as a scaffold for the assembly of a functional preinitiation complex with RNA polymerase II and the general transcription factors.</text>
</comment>
<feature type="domain" description="Mediator complex subunit MED14 N-terminal" evidence="8">
    <location>
        <begin position="2"/>
        <end position="66"/>
    </location>
</feature>
<evidence type="ECO:0000259" key="8">
    <source>
        <dbReference type="Pfam" id="PF08638"/>
    </source>
</evidence>